<dbReference type="EMBL" id="AZDL01000086">
    <property type="protein sequence ID" value="KRK88747.1"/>
    <property type="molecule type" value="Genomic_DNA"/>
</dbReference>
<evidence type="ECO:0000313" key="3">
    <source>
        <dbReference type="Proteomes" id="UP000050828"/>
    </source>
</evidence>
<feature type="domain" description="IstB-like ATP-binding" evidence="1">
    <location>
        <begin position="96"/>
        <end position="256"/>
    </location>
</feature>
<evidence type="ECO:0000259" key="1">
    <source>
        <dbReference type="Pfam" id="PF01695"/>
    </source>
</evidence>
<name>A0AAJ0LDW5_LATCU</name>
<dbReference type="CDD" id="cd00009">
    <property type="entry name" value="AAA"/>
    <property type="match status" value="1"/>
</dbReference>
<comment type="caution">
    <text evidence="2">The sequence shown here is derived from an EMBL/GenBank/DDBJ whole genome shotgun (WGS) entry which is preliminary data.</text>
</comment>
<dbReference type="AlphaFoldDB" id="A0AAJ0LDW5"/>
<dbReference type="SUPFAM" id="SSF52540">
    <property type="entry name" value="P-loop containing nucleoside triphosphate hydrolases"/>
    <property type="match status" value="1"/>
</dbReference>
<protein>
    <submittedName>
        <fullName evidence="2">DNA replication protein DnaC</fullName>
    </submittedName>
</protein>
<evidence type="ECO:0000313" key="2">
    <source>
        <dbReference type="EMBL" id="KRK88747.1"/>
    </source>
</evidence>
<sequence length="287" mass="32358">MRLNRKGAHMVELNSSIGASFNLLRKVKALPAYCRIHTDCRLVQLEGHEPFCPKCAKKSIDERNNNVVLEGTWRNYQRAFHGVLQCDSIFDDFELKKATFDNYETEPNTEAARNLLKARQIAGKYLDRDYKANTIITGVPGVGKSHLAVSMLKAVNETIQPDASCLFVSVNELMRLIKASFDSKGSEFTEARMVKLLGSVNLLVLDDLGSEASFQSSSREASEWVQQVLFGILNKRNRTIITTNLTSEELAKIYNPKLLSRMYKGIAKQNGVIKFTKTTPDKRMVIF</sequence>
<dbReference type="GO" id="GO:0005524">
    <property type="term" value="F:ATP binding"/>
    <property type="evidence" value="ECO:0007669"/>
    <property type="project" value="InterPro"/>
</dbReference>
<dbReference type="GO" id="GO:0006260">
    <property type="term" value="P:DNA replication"/>
    <property type="evidence" value="ECO:0007669"/>
    <property type="project" value="TreeGrafter"/>
</dbReference>
<dbReference type="PANTHER" id="PTHR30050">
    <property type="entry name" value="CHROMOSOMAL REPLICATION INITIATOR PROTEIN DNAA"/>
    <property type="match status" value="1"/>
</dbReference>
<dbReference type="PANTHER" id="PTHR30050:SF4">
    <property type="entry name" value="ATP-BINDING PROTEIN RV3427C IN INSERTION SEQUENCE-RELATED"/>
    <property type="match status" value="1"/>
</dbReference>
<reference evidence="2 3" key="1">
    <citation type="journal article" date="2015" name="Genome Announc.">
        <title>Expanding the biotechnology potential of lactobacilli through comparative genomics of 213 strains and associated genera.</title>
        <authorList>
            <person name="Sun Z."/>
            <person name="Harris H.M."/>
            <person name="McCann A."/>
            <person name="Guo C."/>
            <person name="Argimon S."/>
            <person name="Zhang W."/>
            <person name="Yang X."/>
            <person name="Jeffery I.B."/>
            <person name="Cooney J.C."/>
            <person name="Kagawa T.F."/>
            <person name="Liu W."/>
            <person name="Song Y."/>
            <person name="Salvetti E."/>
            <person name="Wrobel A."/>
            <person name="Rasinkangas P."/>
            <person name="Parkhill J."/>
            <person name="Rea M.C."/>
            <person name="O'Sullivan O."/>
            <person name="Ritari J."/>
            <person name="Douillard F.P."/>
            <person name="Paul Ross R."/>
            <person name="Yang R."/>
            <person name="Briner A.E."/>
            <person name="Felis G.E."/>
            <person name="de Vos W.M."/>
            <person name="Barrangou R."/>
            <person name="Klaenhammer T.R."/>
            <person name="Caufield P.W."/>
            <person name="Cui Y."/>
            <person name="Zhang H."/>
            <person name="O'Toole P.W."/>
        </authorList>
    </citation>
    <scope>NUCLEOTIDE SEQUENCE [LARGE SCALE GENOMIC DNA]</scope>
    <source>
        <strain evidence="2 3">DSM 20019</strain>
    </source>
</reference>
<dbReference type="Proteomes" id="UP000050828">
    <property type="component" value="Unassembled WGS sequence"/>
</dbReference>
<gene>
    <name evidence="2" type="ORF">FC08_GL001702</name>
</gene>
<organism evidence="2 3">
    <name type="scientific">Latilactobacillus curvatus JCM 1096 = DSM 20019</name>
    <dbReference type="NCBI Taxonomy" id="1293592"/>
    <lineage>
        <taxon>Bacteria</taxon>
        <taxon>Bacillati</taxon>
        <taxon>Bacillota</taxon>
        <taxon>Bacilli</taxon>
        <taxon>Lactobacillales</taxon>
        <taxon>Lactobacillaceae</taxon>
        <taxon>Latilactobacillus</taxon>
    </lineage>
</organism>
<dbReference type="Pfam" id="PF01695">
    <property type="entry name" value="IstB_IS21"/>
    <property type="match status" value="1"/>
</dbReference>
<accession>A0AAJ0LDW5</accession>
<dbReference type="Gene3D" id="3.40.50.300">
    <property type="entry name" value="P-loop containing nucleotide triphosphate hydrolases"/>
    <property type="match status" value="1"/>
</dbReference>
<proteinExistence type="predicted"/>
<dbReference type="InterPro" id="IPR002611">
    <property type="entry name" value="IstB_ATP-bd"/>
</dbReference>
<dbReference type="InterPro" id="IPR027417">
    <property type="entry name" value="P-loop_NTPase"/>
</dbReference>